<dbReference type="EMBL" id="JAXCGZ010008159">
    <property type="protein sequence ID" value="KAK7077893.1"/>
    <property type="molecule type" value="Genomic_DNA"/>
</dbReference>
<evidence type="ECO:0000313" key="7">
    <source>
        <dbReference type="Proteomes" id="UP001381693"/>
    </source>
</evidence>
<dbReference type="SMART" id="SM00159">
    <property type="entry name" value="PTX"/>
    <property type="match status" value="1"/>
</dbReference>
<dbReference type="Proteomes" id="UP001381693">
    <property type="component" value="Unassembled WGS sequence"/>
</dbReference>
<dbReference type="InterPro" id="IPR001759">
    <property type="entry name" value="PTX_dom"/>
</dbReference>
<protein>
    <recommendedName>
        <fullName evidence="5">Pentraxin (PTX) domain-containing protein</fullName>
    </recommendedName>
</protein>
<evidence type="ECO:0000313" key="6">
    <source>
        <dbReference type="EMBL" id="KAK7077893.1"/>
    </source>
</evidence>
<evidence type="ECO:0000259" key="5">
    <source>
        <dbReference type="SMART" id="SM00159"/>
    </source>
</evidence>
<dbReference type="PRINTS" id="PR00895">
    <property type="entry name" value="PENTAXIN"/>
</dbReference>
<sequence>DCTKIETLVYELQPEGIPDNQTRLQVNMSDVADGGNRTTTNFTICIRFNLKFYNEGPSTLLSYAYGDHDSDVINFWVSSDGVFVRYNTQHAKMIFTVHPLWWYALCMVVHLKGLELHIDGDHIHYSSSGKPLLLNGSLVVGQDQDVYDGGYARLQAFMGKVTNLTIWKSALTTEQVLSWSKCRDIRSSPFLVWENTTFNVHGNVKTFRFDQNAKNCSLNDHQFFLFPIKTNWNMAHSILTSHGFEFFVPQNEDEVEVVDDIVQKYGEHCINAAYDEKTVMLGIKCNRQTLEFYNINNNLTLSYSKWDKKSQNKIRNGLASGDCHASQHANCIWSTETGKLDDCFIGVKKKMGKIYQLYGKIDSDIYQQIYFVLAGYYKKSLLFHSGTGLGIWKNDTDWILWNSISKVKIAILKGISPIGQQDWNFYTDSSPHTLLFSHCDQITCSDGVCIPQSSRCNGVNDCNYATDESECHTAEGLQNQRVNSPPTDLQLLVRIYLNHIAKVDHLLMKYDIDFALEISWKDLRYLYRNLAPVGKTNMILKDKNIQVSELISSVVSICIWALAASITKL</sequence>
<dbReference type="InterPro" id="IPR051005">
    <property type="entry name" value="Pentraxin_domain"/>
</dbReference>
<name>A0AAN8XCH1_HALRR</name>
<gene>
    <name evidence="6" type="ORF">SK128_013761</name>
</gene>
<evidence type="ECO:0000256" key="2">
    <source>
        <dbReference type="ARBA" id="ARBA00022837"/>
    </source>
</evidence>
<dbReference type="PROSITE" id="PS50068">
    <property type="entry name" value="LDLRA_2"/>
    <property type="match status" value="1"/>
</dbReference>
<dbReference type="SUPFAM" id="SSF56436">
    <property type="entry name" value="C-type lectin-like"/>
    <property type="match status" value="1"/>
</dbReference>
<dbReference type="PANTHER" id="PTHR45869:SF8">
    <property type="entry name" value="LAMG-LIKE JELLYROLL FOLD DOMAIN-CONTAINING PROTEIN"/>
    <property type="match status" value="1"/>
</dbReference>
<comment type="caution">
    <text evidence="4">Lacks conserved residue(s) required for the propagation of feature annotation.</text>
</comment>
<accession>A0AAN8XCH1</accession>
<dbReference type="InterPro" id="IPR023415">
    <property type="entry name" value="LDLR_class-A_CS"/>
</dbReference>
<feature type="non-terminal residue" evidence="6">
    <location>
        <position position="1"/>
    </location>
</feature>
<dbReference type="InterPro" id="IPR013320">
    <property type="entry name" value="ConA-like_dom_sf"/>
</dbReference>
<organism evidence="6 7">
    <name type="scientific">Halocaridina rubra</name>
    <name type="common">Hawaiian red shrimp</name>
    <dbReference type="NCBI Taxonomy" id="373956"/>
    <lineage>
        <taxon>Eukaryota</taxon>
        <taxon>Metazoa</taxon>
        <taxon>Ecdysozoa</taxon>
        <taxon>Arthropoda</taxon>
        <taxon>Crustacea</taxon>
        <taxon>Multicrustacea</taxon>
        <taxon>Malacostraca</taxon>
        <taxon>Eumalacostraca</taxon>
        <taxon>Eucarida</taxon>
        <taxon>Decapoda</taxon>
        <taxon>Pleocyemata</taxon>
        <taxon>Caridea</taxon>
        <taxon>Atyoidea</taxon>
        <taxon>Atyidae</taxon>
        <taxon>Halocaridina</taxon>
    </lineage>
</organism>
<feature type="disulfide bond" evidence="4">
    <location>
        <begin position="456"/>
        <end position="471"/>
    </location>
</feature>
<dbReference type="Pfam" id="PF00057">
    <property type="entry name" value="Ldl_recept_a"/>
    <property type="match status" value="1"/>
</dbReference>
<keyword evidence="1" id="KW-0479">Metal-binding</keyword>
<keyword evidence="3 4" id="KW-1015">Disulfide bond</keyword>
<comment type="caution">
    <text evidence="6">The sequence shown here is derived from an EMBL/GenBank/DDBJ whole genome shotgun (WGS) entry which is preliminary data.</text>
</comment>
<dbReference type="AlphaFoldDB" id="A0AAN8XCH1"/>
<dbReference type="InterPro" id="IPR016187">
    <property type="entry name" value="CTDL_fold"/>
</dbReference>
<evidence type="ECO:0000256" key="1">
    <source>
        <dbReference type="ARBA" id="ARBA00022723"/>
    </source>
</evidence>
<dbReference type="SUPFAM" id="SSF49899">
    <property type="entry name" value="Concanavalin A-like lectins/glucanases"/>
    <property type="match status" value="1"/>
</dbReference>
<evidence type="ECO:0000256" key="4">
    <source>
        <dbReference type="PROSITE-ProRule" id="PRU00124"/>
    </source>
</evidence>
<keyword evidence="2" id="KW-0106">Calcium</keyword>
<dbReference type="SUPFAM" id="SSF57424">
    <property type="entry name" value="LDL receptor-like module"/>
    <property type="match status" value="1"/>
</dbReference>
<feature type="disulfide bond" evidence="4">
    <location>
        <begin position="444"/>
        <end position="462"/>
    </location>
</feature>
<proteinExistence type="predicted"/>
<dbReference type="InterPro" id="IPR036055">
    <property type="entry name" value="LDL_receptor-like_sf"/>
</dbReference>
<reference evidence="6 7" key="1">
    <citation type="submission" date="2023-11" db="EMBL/GenBank/DDBJ databases">
        <title>Halocaridina rubra genome assembly.</title>
        <authorList>
            <person name="Smith C."/>
        </authorList>
    </citation>
    <scope>NUCLEOTIDE SEQUENCE [LARGE SCALE GENOMIC DNA]</scope>
    <source>
        <strain evidence="6">EP-1</strain>
        <tissue evidence="6">Whole</tissue>
    </source>
</reference>
<dbReference type="PROSITE" id="PS01209">
    <property type="entry name" value="LDLRA_1"/>
    <property type="match status" value="1"/>
</dbReference>
<feature type="domain" description="Pentraxin (PTX)" evidence="5">
    <location>
        <begin position="13"/>
        <end position="212"/>
    </location>
</feature>
<dbReference type="PANTHER" id="PTHR45869">
    <property type="entry name" value="C-REACTIVE PROTEIN-RELATED"/>
    <property type="match status" value="1"/>
</dbReference>
<dbReference type="Gene3D" id="2.60.120.200">
    <property type="match status" value="1"/>
</dbReference>
<dbReference type="Pfam" id="PF00354">
    <property type="entry name" value="Pentaxin"/>
    <property type="match status" value="1"/>
</dbReference>
<dbReference type="CDD" id="cd00112">
    <property type="entry name" value="LDLa"/>
    <property type="match status" value="1"/>
</dbReference>
<dbReference type="SMART" id="SM00192">
    <property type="entry name" value="LDLa"/>
    <property type="match status" value="1"/>
</dbReference>
<dbReference type="InterPro" id="IPR002172">
    <property type="entry name" value="LDrepeatLR_classA_rpt"/>
</dbReference>
<keyword evidence="7" id="KW-1185">Reference proteome</keyword>
<dbReference type="Gene3D" id="4.10.400.10">
    <property type="entry name" value="Low-density Lipoprotein Receptor"/>
    <property type="match status" value="1"/>
</dbReference>
<evidence type="ECO:0000256" key="3">
    <source>
        <dbReference type="ARBA" id="ARBA00023157"/>
    </source>
</evidence>
<dbReference type="GO" id="GO:0046872">
    <property type="term" value="F:metal ion binding"/>
    <property type="evidence" value="ECO:0007669"/>
    <property type="project" value="UniProtKB-KW"/>
</dbReference>